<evidence type="ECO:0000313" key="2">
    <source>
        <dbReference type="Proteomes" id="UP000499080"/>
    </source>
</evidence>
<accession>A0A4Y2CGA5</accession>
<sequence>MFSSDQEKEFATYMIKCPQMCYGKSTKDFRRLAFQMAPKNRISVPPSWEEKHEAGVDWLRGFFIFPYDNQKRKLFEDLVSSDEDTNIDERAIVCDESDDDILPITLIRSDDFEELDRSPEQGDYVLVKLRAKKAIFYIVKVIEGKDCDGDFVVSFLMKRNKIVGKFVQPNVRDVASVPEKYIKMILPQPVTLGFTKRQKSLISFEVDFRFINIK</sequence>
<gene>
    <name evidence="1" type="ORF">AVEN_265486_1</name>
</gene>
<dbReference type="OrthoDB" id="6780311at2759"/>
<keyword evidence="2" id="KW-1185">Reference proteome</keyword>
<comment type="caution">
    <text evidence="1">The sequence shown here is derived from an EMBL/GenBank/DDBJ whole genome shotgun (WGS) entry which is preliminary data.</text>
</comment>
<evidence type="ECO:0000313" key="1">
    <source>
        <dbReference type="EMBL" id="GBM03452.1"/>
    </source>
</evidence>
<protein>
    <submittedName>
        <fullName evidence="1">Uncharacterized protein</fullName>
    </submittedName>
</protein>
<organism evidence="1 2">
    <name type="scientific">Araneus ventricosus</name>
    <name type="common">Orbweaver spider</name>
    <name type="synonym">Epeira ventricosa</name>
    <dbReference type="NCBI Taxonomy" id="182803"/>
    <lineage>
        <taxon>Eukaryota</taxon>
        <taxon>Metazoa</taxon>
        <taxon>Ecdysozoa</taxon>
        <taxon>Arthropoda</taxon>
        <taxon>Chelicerata</taxon>
        <taxon>Arachnida</taxon>
        <taxon>Araneae</taxon>
        <taxon>Araneomorphae</taxon>
        <taxon>Entelegynae</taxon>
        <taxon>Araneoidea</taxon>
        <taxon>Araneidae</taxon>
        <taxon>Araneus</taxon>
    </lineage>
</organism>
<dbReference type="Proteomes" id="UP000499080">
    <property type="component" value="Unassembled WGS sequence"/>
</dbReference>
<proteinExistence type="predicted"/>
<dbReference type="AlphaFoldDB" id="A0A4Y2CGA5"/>
<dbReference type="EMBL" id="BGPR01000191">
    <property type="protein sequence ID" value="GBM03452.1"/>
    <property type="molecule type" value="Genomic_DNA"/>
</dbReference>
<name>A0A4Y2CGA5_ARAVE</name>
<reference evidence="1 2" key="1">
    <citation type="journal article" date="2019" name="Sci. Rep.">
        <title>Orb-weaving spider Araneus ventricosus genome elucidates the spidroin gene catalogue.</title>
        <authorList>
            <person name="Kono N."/>
            <person name="Nakamura H."/>
            <person name="Ohtoshi R."/>
            <person name="Moran D.A.P."/>
            <person name="Shinohara A."/>
            <person name="Yoshida Y."/>
            <person name="Fujiwara M."/>
            <person name="Mori M."/>
            <person name="Tomita M."/>
            <person name="Arakawa K."/>
        </authorList>
    </citation>
    <scope>NUCLEOTIDE SEQUENCE [LARGE SCALE GENOMIC DNA]</scope>
</reference>